<dbReference type="PANTHER" id="PTHR45629">
    <property type="entry name" value="SNF2/RAD54 FAMILY MEMBER"/>
    <property type="match status" value="1"/>
</dbReference>
<dbReference type="InterPro" id="IPR038718">
    <property type="entry name" value="SNF2-like_sf"/>
</dbReference>
<dbReference type="Proteomes" id="UP000433532">
    <property type="component" value="Unassembled WGS sequence"/>
</dbReference>
<dbReference type="CDD" id="cd18793">
    <property type="entry name" value="SF2_C_SNF"/>
    <property type="match status" value="1"/>
</dbReference>
<evidence type="ECO:0000313" key="3">
    <source>
        <dbReference type="EMBL" id="MUI39393.1"/>
    </source>
</evidence>
<keyword evidence="3" id="KW-0547">Nucleotide-binding</keyword>
<dbReference type="SUPFAM" id="SSF52540">
    <property type="entry name" value="P-loop containing nucleoside triphosphate hydrolases"/>
    <property type="match status" value="2"/>
</dbReference>
<accession>A0A844NUZ3</accession>
<dbReference type="PROSITE" id="PS51194">
    <property type="entry name" value="HELICASE_CTER"/>
    <property type="match status" value="1"/>
</dbReference>
<gene>
    <name evidence="3" type="ORF">GNQ48_30865</name>
</gene>
<dbReference type="InterPro" id="IPR027417">
    <property type="entry name" value="P-loop_NTPase"/>
</dbReference>
<name>A0A844NUZ3_PSEAI</name>
<dbReference type="InterPro" id="IPR050496">
    <property type="entry name" value="SNF2_RAD54_helicase_repair"/>
</dbReference>
<organism evidence="3 4">
    <name type="scientific">Pseudomonas aeruginosa</name>
    <dbReference type="NCBI Taxonomy" id="287"/>
    <lineage>
        <taxon>Bacteria</taxon>
        <taxon>Pseudomonadati</taxon>
        <taxon>Pseudomonadota</taxon>
        <taxon>Gammaproteobacteria</taxon>
        <taxon>Pseudomonadales</taxon>
        <taxon>Pseudomonadaceae</taxon>
        <taxon>Pseudomonas</taxon>
    </lineage>
</organism>
<keyword evidence="3" id="KW-0347">Helicase</keyword>
<evidence type="ECO:0000259" key="2">
    <source>
        <dbReference type="PROSITE" id="PS51194"/>
    </source>
</evidence>
<dbReference type="AlphaFoldDB" id="A0A844NUZ3"/>
<dbReference type="EMBL" id="WOAD01000056">
    <property type="protein sequence ID" value="MUI39393.1"/>
    <property type="molecule type" value="Genomic_DNA"/>
</dbReference>
<dbReference type="GO" id="GO:0016787">
    <property type="term" value="F:hydrolase activity"/>
    <property type="evidence" value="ECO:0007669"/>
    <property type="project" value="UniProtKB-KW"/>
</dbReference>
<evidence type="ECO:0000256" key="1">
    <source>
        <dbReference type="ARBA" id="ARBA00022801"/>
    </source>
</evidence>
<dbReference type="InterPro" id="IPR049730">
    <property type="entry name" value="SNF2/RAD54-like_C"/>
</dbReference>
<dbReference type="InterPro" id="IPR014001">
    <property type="entry name" value="Helicase_ATP-bd"/>
</dbReference>
<evidence type="ECO:0000313" key="4">
    <source>
        <dbReference type="Proteomes" id="UP000433532"/>
    </source>
</evidence>
<reference evidence="3 4" key="1">
    <citation type="submission" date="2019-11" db="EMBL/GenBank/DDBJ databases">
        <title>Genomes of ocular Pseudomonas aeruginosa isolates.</title>
        <authorList>
            <person name="Khan M."/>
            <person name="Rice S.A."/>
            <person name="Willcox M.D.P."/>
            <person name="Stapleton F."/>
        </authorList>
    </citation>
    <scope>NUCLEOTIDE SEQUENCE [LARGE SCALE GENOMIC DNA]</scope>
    <source>
        <strain evidence="3 4">PA221</strain>
    </source>
</reference>
<dbReference type="Gene3D" id="3.40.50.10810">
    <property type="entry name" value="Tandem AAA-ATPase domain"/>
    <property type="match status" value="1"/>
</dbReference>
<dbReference type="PANTHER" id="PTHR45629:SF7">
    <property type="entry name" value="DNA EXCISION REPAIR PROTEIN ERCC-6-RELATED"/>
    <property type="match status" value="1"/>
</dbReference>
<dbReference type="SMART" id="SM00487">
    <property type="entry name" value="DEXDc"/>
    <property type="match status" value="1"/>
</dbReference>
<feature type="domain" description="Helicase C-terminal" evidence="2">
    <location>
        <begin position="593"/>
        <end position="761"/>
    </location>
</feature>
<dbReference type="InterPro" id="IPR001650">
    <property type="entry name" value="Helicase_C-like"/>
</dbReference>
<dbReference type="Gene3D" id="3.40.50.300">
    <property type="entry name" value="P-loop containing nucleotide triphosphate hydrolases"/>
    <property type="match status" value="2"/>
</dbReference>
<proteinExistence type="predicted"/>
<dbReference type="Pfam" id="PF00271">
    <property type="entry name" value="Helicase_C"/>
    <property type="match status" value="1"/>
</dbReference>
<keyword evidence="3" id="KW-0067">ATP-binding</keyword>
<dbReference type="GO" id="GO:0004386">
    <property type="term" value="F:helicase activity"/>
    <property type="evidence" value="ECO:0007669"/>
    <property type="project" value="UniProtKB-KW"/>
</dbReference>
<sequence length="771" mass="85163">MHAPFFFRSITMNAQVIDAAPAADPSSEMDDLLEQEPSELSMSLQDFVSEFGDELLESLNRANPPVYSGTPRPHRQLVLAGLKRQLFPAQAEVVHAASELLVNQGERAVFVNGEMGTGKTTIGIALAAVLHAEGYRRTLVLSPPHLVYKWRREILETVAGAKVWVLNGPDTLLKLIKLREQLGVPSPAQEFFVLGRVRMRMGFHWKPAFARKHTRHGDVGACPHCGEVVTNLDGEPINAQELEAEEFRRKCNGCGGALWTLMRPRSLSGSDQSSAVLRALKRIPTIGEATAQKLMKTFGDSFLASMLGDNLHNFINLMDASGKLVFSDRQAHRMERAMANMEFGFGEGGYQPSEYVKRYLPRSTFDLLIADEAHEYKTGGSAQGQAMGVIASKVRKTVSLTGTLMGGYADDLFHLLFRALPGRMIEDGYIPGRNGSMNAAAMAFMRDHGVLKDIYSESDGPAHKTAKGSKVTVRTVKAPGFGPKGVLRCILPYTIFLKLRDIGGVLPPYDEEFRDVAMSAEQGEAYQKLASSLTQQLKEALRKRDTTLLGVVLNTLLAWPDCCFRAETVRHPRTREVLAFTPAQFNELEVMPKERELINICREEKEAGRKTLVYSVYTGTRDTTSRLKMLLEQEGFKVAVLRASVDASQREDWIAEQIDRGIDVLITNPELVKTGLDLLEFPTIVFLQSGWNVYTLQQAARRSWRIGQKLAVKVIYLGYAASSQMACLALMAKKILVSQSTSGDVPESGLDVLNQDGDSVEVALARQLVAA</sequence>
<protein>
    <submittedName>
        <fullName evidence="3">DEAD/DEAH box helicase</fullName>
    </submittedName>
</protein>
<keyword evidence="1" id="KW-0378">Hydrolase</keyword>
<comment type="caution">
    <text evidence="3">The sequence shown here is derived from an EMBL/GenBank/DDBJ whole genome shotgun (WGS) entry which is preliminary data.</text>
</comment>